<reference evidence="1" key="1">
    <citation type="submission" date="2023-11" db="EMBL/GenBank/DDBJ databases">
        <title>Genome assemblies of two species of porcelain crab, Petrolisthes cinctipes and Petrolisthes manimaculis (Anomura: Porcellanidae).</title>
        <authorList>
            <person name="Angst P."/>
        </authorList>
    </citation>
    <scope>NUCLEOTIDE SEQUENCE</scope>
    <source>
        <strain evidence="1">PB745_02</strain>
        <tissue evidence="1">Gill</tissue>
    </source>
</reference>
<accession>A0AAE1UCP9</accession>
<protein>
    <submittedName>
        <fullName evidence="1">Uncharacterized protein</fullName>
    </submittedName>
</protein>
<dbReference type="AlphaFoldDB" id="A0AAE1UCP9"/>
<gene>
    <name evidence="1" type="ORF">Pmani_009603</name>
</gene>
<organism evidence="1 2">
    <name type="scientific">Petrolisthes manimaculis</name>
    <dbReference type="NCBI Taxonomy" id="1843537"/>
    <lineage>
        <taxon>Eukaryota</taxon>
        <taxon>Metazoa</taxon>
        <taxon>Ecdysozoa</taxon>
        <taxon>Arthropoda</taxon>
        <taxon>Crustacea</taxon>
        <taxon>Multicrustacea</taxon>
        <taxon>Malacostraca</taxon>
        <taxon>Eumalacostraca</taxon>
        <taxon>Eucarida</taxon>
        <taxon>Decapoda</taxon>
        <taxon>Pleocyemata</taxon>
        <taxon>Anomura</taxon>
        <taxon>Galatheoidea</taxon>
        <taxon>Porcellanidae</taxon>
        <taxon>Petrolisthes</taxon>
    </lineage>
</organism>
<dbReference type="Proteomes" id="UP001292094">
    <property type="component" value="Unassembled WGS sequence"/>
</dbReference>
<evidence type="ECO:0000313" key="1">
    <source>
        <dbReference type="EMBL" id="KAK4319458.1"/>
    </source>
</evidence>
<proteinExistence type="predicted"/>
<sequence>MSITHTAGHHPTNAHLLLHWAPSPHQCTSLPLGPSTILIYQSTCFITMHTTTITNIHTNAQPQYCAPITIHTCNMTSVHSHQQTQRVTSGRHLHV</sequence>
<dbReference type="EMBL" id="JAWZYT010000750">
    <property type="protein sequence ID" value="KAK4319458.1"/>
    <property type="molecule type" value="Genomic_DNA"/>
</dbReference>
<evidence type="ECO:0000313" key="2">
    <source>
        <dbReference type="Proteomes" id="UP001292094"/>
    </source>
</evidence>
<keyword evidence="2" id="KW-1185">Reference proteome</keyword>
<comment type="caution">
    <text evidence="1">The sequence shown here is derived from an EMBL/GenBank/DDBJ whole genome shotgun (WGS) entry which is preliminary data.</text>
</comment>
<name>A0AAE1UCP9_9EUCA</name>